<dbReference type="Pfam" id="PF19533">
    <property type="entry name" value="Rab3-GAP_cat_C"/>
    <property type="match status" value="1"/>
</dbReference>
<gene>
    <name evidence="2" type="ORF">NBR_LOCUS1655</name>
</gene>
<dbReference type="WBParaSite" id="NBR_0000165401-mRNA-1">
    <property type="protein sequence ID" value="NBR_0000165401-mRNA-1"/>
    <property type="gene ID" value="NBR_0000165401"/>
</dbReference>
<dbReference type="InterPro" id="IPR052797">
    <property type="entry name" value="RegFact_GeneExpr_CellDeath"/>
</dbReference>
<dbReference type="AlphaFoldDB" id="A0A0N4XGK2"/>
<dbReference type="EMBL" id="UYSL01001433">
    <property type="protein sequence ID" value="VDL65224.1"/>
    <property type="molecule type" value="Genomic_DNA"/>
</dbReference>
<dbReference type="PANTHER" id="PTHR33936">
    <property type="entry name" value="PROTEIN CBG17840"/>
    <property type="match status" value="1"/>
</dbReference>
<keyword evidence="3" id="KW-1185">Reference proteome</keyword>
<feature type="domain" description="C2H2-type" evidence="1">
    <location>
        <begin position="7"/>
        <end position="29"/>
    </location>
</feature>
<dbReference type="InterPro" id="IPR013087">
    <property type="entry name" value="Znf_C2H2_type"/>
</dbReference>
<proteinExistence type="predicted"/>
<dbReference type="InterPro" id="IPR045698">
    <property type="entry name" value="Rab3GAP1_C"/>
</dbReference>
<evidence type="ECO:0000313" key="2">
    <source>
        <dbReference type="EMBL" id="VDL65224.1"/>
    </source>
</evidence>
<reference evidence="4" key="1">
    <citation type="submission" date="2017-02" db="UniProtKB">
        <authorList>
            <consortium name="WormBaseParasite"/>
        </authorList>
    </citation>
    <scope>IDENTIFICATION</scope>
</reference>
<name>A0A0N4XGK2_NIPBR</name>
<evidence type="ECO:0000313" key="3">
    <source>
        <dbReference type="Proteomes" id="UP000271162"/>
    </source>
</evidence>
<dbReference type="PANTHER" id="PTHR33936:SF24">
    <property type="entry name" value="C2H2-TYPE DOMAIN-CONTAINING PROTEIN"/>
    <property type="match status" value="1"/>
</dbReference>
<organism evidence="4">
    <name type="scientific">Nippostrongylus brasiliensis</name>
    <name type="common">Rat hookworm</name>
    <dbReference type="NCBI Taxonomy" id="27835"/>
    <lineage>
        <taxon>Eukaryota</taxon>
        <taxon>Metazoa</taxon>
        <taxon>Ecdysozoa</taxon>
        <taxon>Nematoda</taxon>
        <taxon>Chromadorea</taxon>
        <taxon>Rhabditida</taxon>
        <taxon>Rhabditina</taxon>
        <taxon>Rhabditomorpha</taxon>
        <taxon>Strongyloidea</taxon>
        <taxon>Heligmosomidae</taxon>
        <taxon>Nippostrongylus</taxon>
    </lineage>
</organism>
<evidence type="ECO:0000313" key="4">
    <source>
        <dbReference type="WBParaSite" id="NBR_0000165401-mRNA-1"/>
    </source>
</evidence>
<accession>A0A0N4XGK2</accession>
<protein>
    <submittedName>
        <fullName evidence="4">C2H2-type domain-containing protein</fullName>
    </submittedName>
</protein>
<feature type="domain" description="C2H2-type" evidence="1">
    <location>
        <begin position="52"/>
        <end position="76"/>
    </location>
</feature>
<evidence type="ECO:0000259" key="1">
    <source>
        <dbReference type="SMART" id="SM00355"/>
    </source>
</evidence>
<dbReference type="Proteomes" id="UP000271162">
    <property type="component" value="Unassembled WGS sequence"/>
</dbReference>
<dbReference type="SMART" id="SM00355">
    <property type="entry name" value="ZnF_C2H2"/>
    <property type="match status" value="2"/>
</dbReference>
<sequence>MPRPVQSTCPDCGKVYLKRNLWTHLTFVHRRTKQDILRIREQINTETGVNKVTCPLCEGIRFATFKHLAQHCQQTHAENGAGGRPQDYNIFSLKFDNEQQYTSWLEEKCVETCSSLFIAWTASNQRSKMRKLICNRGCIGRKCSTATKRVRTSKKSVPHCSCYLLAAFNDDGTVDVEGCFGHVGHDVDPALIRRSVAQKIHLARQIRQEKRQQTIDEIKRTCAIIETKATSLAKVDTDETISELKEALAHLQLAVEAMHGPETASPVARPEMMGTEAKPNLSKVPLYRRGKLKNMNNKMLTNDGDDGEDDDAKIAFIDDFRELLERNICSYGVPIFGGADGSIGNVVRYMREDVTGGRLPRPSRRQYVLKWSVPRPTPNSRSVPQRLFDSIEEDEFRLCGAFIDDTVYT</sequence>
<reference evidence="2 3" key="2">
    <citation type="submission" date="2018-11" db="EMBL/GenBank/DDBJ databases">
        <authorList>
            <consortium name="Pathogen Informatics"/>
        </authorList>
    </citation>
    <scope>NUCLEOTIDE SEQUENCE [LARGE SCALE GENOMIC DNA]</scope>
</reference>